<sequence length="602" mass="68441">MYEMETKRDMEKSSNSKNELPERAKWKNKTEFLLSCLGYSIGIGSVWRFPYVCYSNGGGAFLIPYLLMLFFCGIPLFFIETSLGQFASVGCISFFKICPLFKGAGYAILVVNFIVCSYFNMLMAYPVIFLAYCFKEQLPWSNCDNPWNTNDCAQFRKNTTFIGGVNNTNSFFVGKKTPADEFFHRRILEISPNPDDIGQIVWPLLFSDVFCWIVTYLCIIKGVKSVGKVVYFTAPFPFVILIILFIRGVTLPGAWDGIKFYIVPEWSRLTSVKVWSDAAIQIFYTLGPGWGGLVNLASYNDFRNNGRLDAFVIPVVNCGSSIFAGFVVFSVLGFLAHETGLPVSAVVAGGPALSFITYPEAISLLPLPHLWAILFFLMLFFLAIDSLFVQIEAIVTGLSDEFEIFRKKQHFLTAFIVVVLIFGSTLYTTNAGIYWLQIFDWYAAAITVILVCFLEVFIVSWIYGIAKYKRDIEFMLQEKIETFWIVAWKYVAPVFLLFIFIMTIAFNTRVKYNNNNNYPDWMITIGWCSCGASLMCIPIYIVAKLLFFEEGTLMERLKSSLKSVNWEPANPINKADWKAFISGQTEGLRSQQLLELNVKETI</sequence>
<feature type="transmembrane region" description="Helical" evidence="12">
    <location>
        <begin position="107"/>
        <end position="132"/>
    </location>
</feature>
<feature type="transmembrane region" description="Helical" evidence="12">
    <location>
        <begin position="278"/>
        <end position="299"/>
    </location>
</feature>
<evidence type="ECO:0000256" key="7">
    <source>
        <dbReference type="ARBA" id="ARBA00023136"/>
    </source>
</evidence>
<dbReference type="GO" id="GO:0005283">
    <property type="term" value="F:amino acid:sodium symporter activity"/>
    <property type="evidence" value="ECO:0007669"/>
    <property type="project" value="TreeGrafter"/>
</dbReference>
<gene>
    <name evidence="13" type="ORF">PHYEVI_LOCUS9127</name>
</gene>
<evidence type="ECO:0000256" key="9">
    <source>
        <dbReference type="PIRSR" id="PIRSR600175-2"/>
    </source>
</evidence>
<dbReference type="InterPro" id="IPR037272">
    <property type="entry name" value="SNS_sf"/>
</dbReference>
<feature type="transmembrane region" description="Helical" evidence="12">
    <location>
        <begin position="311"/>
        <end position="336"/>
    </location>
</feature>
<evidence type="ECO:0000256" key="10">
    <source>
        <dbReference type="RuleBase" id="RU003732"/>
    </source>
</evidence>
<dbReference type="PANTHER" id="PTHR11616">
    <property type="entry name" value="SODIUM/CHLORIDE DEPENDENT TRANSPORTER"/>
    <property type="match status" value="1"/>
</dbReference>
<feature type="binding site" evidence="8">
    <location>
        <position position="386"/>
    </location>
    <ligand>
        <name>Na(+)</name>
        <dbReference type="ChEBI" id="CHEBI:29101"/>
        <label>1</label>
    </ligand>
</feature>
<evidence type="ECO:0000256" key="3">
    <source>
        <dbReference type="ARBA" id="ARBA00022448"/>
    </source>
</evidence>
<reference evidence="13" key="1">
    <citation type="submission" date="2022-01" db="EMBL/GenBank/DDBJ databases">
        <authorList>
            <person name="King R."/>
        </authorList>
    </citation>
    <scope>NUCLEOTIDE SEQUENCE</scope>
</reference>
<evidence type="ECO:0000256" key="2">
    <source>
        <dbReference type="ARBA" id="ARBA00006459"/>
    </source>
</evidence>
<feature type="transmembrane region" description="Helical" evidence="12">
    <location>
        <begin position="487"/>
        <end position="506"/>
    </location>
</feature>
<keyword evidence="9" id="KW-1015">Disulfide bond</keyword>
<dbReference type="SUPFAM" id="SSF161070">
    <property type="entry name" value="SNF-like"/>
    <property type="match status" value="1"/>
</dbReference>
<dbReference type="InterPro" id="IPR000175">
    <property type="entry name" value="Na/ntran_symport"/>
</dbReference>
<protein>
    <recommendedName>
        <fullName evidence="10">Transporter</fullName>
    </recommendedName>
</protein>
<feature type="binding site" evidence="8">
    <location>
        <position position="385"/>
    </location>
    <ligand>
        <name>Na(+)</name>
        <dbReference type="ChEBI" id="CHEBI:29101"/>
        <label>1</label>
    </ligand>
</feature>
<dbReference type="AlphaFoldDB" id="A0A9N9TT00"/>
<dbReference type="OrthoDB" id="6581954at2759"/>
<keyword evidence="6 12" id="KW-1133">Transmembrane helix</keyword>
<dbReference type="GO" id="GO:0046872">
    <property type="term" value="F:metal ion binding"/>
    <property type="evidence" value="ECO:0007669"/>
    <property type="project" value="UniProtKB-KW"/>
</dbReference>
<feature type="transmembrane region" description="Helical" evidence="12">
    <location>
        <begin position="62"/>
        <end position="95"/>
    </location>
</feature>
<feature type="binding site" evidence="8">
    <location>
        <position position="382"/>
    </location>
    <ligand>
        <name>Na(+)</name>
        <dbReference type="ChEBI" id="CHEBI:29101"/>
        <label>1</label>
    </ligand>
</feature>
<dbReference type="PRINTS" id="PR00176">
    <property type="entry name" value="NANEUSMPORT"/>
</dbReference>
<feature type="disulfide bond" evidence="9">
    <location>
        <begin position="143"/>
        <end position="152"/>
    </location>
</feature>
<comment type="similarity">
    <text evidence="2 10">Belongs to the sodium:neurotransmitter symporter (SNF) (TC 2.A.22) family.</text>
</comment>
<dbReference type="NCBIfam" id="NF037979">
    <property type="entry name" value="Na_transp"/>
    <property type="match status" value="1"/>
</dbReference>
<keyword evidence="8" id="KW-0915">Sodium</keyword>
<keyword evidence="3 10" id="KW-0813">Transport</keyword>
<name>A0A9N9TT00_PHYSR</name>
<dbReference type="PROSITE" id="PS50267">
    <property type="entry name" value="NA_NEUROTRAN_SYMP_3"/>
    <property type="match status" value="1"/>
</dbReference>
<evidence type="ECO:0000256" key="1">
    <source>
        <dbReference type="ARBA" id="ARBA00004141"/>
    </source>
</evidence>
<feature type="region of interest" description="Disordered" evidence="11">
    <location>
        <begin position="1"/>
        <end position="21"/>
    </location>
</feature>
<feature type="transmembrane region" description="Helical" evidence="12">
    <location>
        <begin position="229"/>
        <end position="246"/>
    </location>
</feature>
<comment type="subcellular location">
    <subcellularLocation>
        <location evidence="1">Membrane</location>
        <topology evidence="1">Multi-pass membrane protein</topology>
    </subcellularLocation>
</comment>
<dbReference type="Pfam" id="PF00209">
    <property type="entry name" value="SNF"/>
    <property type="match status" value="1"/>
</dbReference>
<dbReference type="GO" id="GO:0005886">
    <property type="term" value="C:plasma membrane"/>
    <property type="evidence" value="ECO:0007669"/>
    <property type="project" value="TreeGrafter"/>
</dbReference>
<keyword evidence="4 10" id="KW-0812">Transmembrane</keyword>
<feature type="transmembrane region" description="Helical" evidence="12">
    <location>
        <begin position="200"/>
        <end position="220"/>
    </location>
</feature>
<dbReference type="PANTHER" id="PTHR11616:SF241">
    <property type="entry name" value="SODIUM- AND CHLORIDE-DEPENDENT GLYCINE TRANSPORTER 2"/>
    <property type="match status" value="1"/>
</dbReference>
<feature type="transmembrane region" description="Helical" evidence="12">
    <location>
        <begin position="32"/>
        <end position="50"/>
    </location>
</feature>
<feature type="transmembrane region" description="Helical" evidence="12">
    <location>
        <begin position="441"/>
        <end position="466"/>
    </location>
</feature>
<keyword evidence="5 10" id="KW-0769">Symport</keyword>
<dbReference type="EMBL" id="OU900099">
    <property type="protein sequence ID" value="CAG9862821.1"/>
    <property type="molecule type" value="Genomic_DNA"/>
</dbReference>
<evidence type="ECO:0000256" key="5">
    <source>
        <dbReference type="ARBA" id="ARBA00022847"/>
    </source>
</evidence>
<dbReference type="PROSITE" id="PS00610">
    <property type="entry name" value="NA_NEUROTRAN_SYMP_1"/>
    <property type="match status" value="1"/>
</dbReference>
<evidence type="ECO:0000313" key="13">
    <source>
        <dbReference type="EMBL" id="CAG9862821.1"/>
    </source>
</evidence>
<feature type="binding site" evidence="8">
    <location>
        <position position="317"/>
    </location>
    <ligand>
        <name>Na(+)</name>
        <dbReference type="ChEBI" id="CHEBI:29101"/>
        <label>1</label>
    </ligand>
</feature>
<evidence type="ECO:0000256" key="8">
    <source>
        <dbReference type="PIRSR" id="PIRSR600175-1"/>
    </source>
</evidence>
<evidence type="ECO:0000313" key="14">
    <source>
        <dbReference type="Proteomes" id="UP001153712"/>
    </source>
</evidence>
<accession>A0A9N9TT00</accession>
<dbReference type="Proteomes" id="UP001153712">
    <property type="component" value="Chromosome 6"/>
</dbReference>
<keyword evidence="8" id="KW-0479">Metal-binding</keyword>
<feature type="binding site" evidence="8">
    <location>
        <position position="38"/>
    </location>
    <ligand>
        <name>Na(+)</name>
        <dbReference type="ChEBI" id="CHEBI:29101"/>
        <label>1</label>
    </ligand>
</feature>
<evidence type="ECO:0000256" key="6">
    <source>
        <dbReference type="ARBA" id="ARBA00022989"/>
    </source>
</evidence>
<dbReference type="GO" id="GO:0089718">
    <property type="term" value="P:amino acid import across plasma membrane"/>
    <property type="evidence" value="ECO:0007669"/>
    <property type="project" value="TreeGrafter"/>
</dbReference>
<feature type="transmembrane region" description="Helical" evidence="12">
    <location>
        <begin position="370"/>
        <end position="391"/>
    </location>
</feature>
<feature type="transmembrane region" description="Helical" evidence="12">
    <location>
        <begin position="521"/>
        <end position="548"/>
    </location>
</feature>
<proteinExistence type="inferred from homology"/>
<keyword evidence="14" id="KW-1185">Reference proteome</keyword>
<evidence type="ECO:0000256" key="12">
    <source>
        <dbReference type="SAM" id="Phobius"/>
    </source>
</evidence>
<evidence type="ECO:0000256" key="4">
    <source>
        <dbReference type="ARBA" id="ARBA00022692"/>
    </source>
</evidence>
<evidence type="ECO:0000256" key="11">
    <source>
        <dbReference type="SAM" id="MobiDB-lite"/>
    </source>
</evidence>
<organism evidence="13 14">
    <name type="scientific">Phyllotreta striolata</name>
    <name type="common">Striped flea beetle</name>
    <name type="synonym">Crioceris striolata</name>
    <dbReference type="NCBI Taxonomy" id="444603"/>
    <lineage>
        <taxon>Eukaryota</taxon>
        <taxon>Metazoa</taxon>
        <taxon>Ecdysozoa</taxon>
        <taxon>Arthropoda</taxon>
        <taxon>Hexapoda</taxon>
        <taxon>Insecta</taxon>
        <taxon>Pterygota</taxon>
        <taxon>Neoptera</taxon>
        <taxon>Endopterygota</taxon>
        <taxon>Coleoptera</taxon>
        <taxon>Polyphaga</taxon>
        <taxon>Cucujiformia</taxon>
        <taxon>Chrysomeloidea</taxon>
        <taxon>Chrysomelidae</taxon>
        <taxon>Galerucinae</taxon>
        <taxon>Alticini</taxon>
        <taxon>Phyllotreta</taxon>
    </lineage>
</organism>
<feature type="transmembrane region" description="Helical" evidence="12">
    <location>
        <begin position="411"/>
        <end position="435"/>
    </location>
</feature>
<keyword evidence="7 12" id="KW-0472">Membrane</keyword>